<dbReference type="SUPFAM" id="SSF47413">
    <property type="entry name" value="lambda repressor-like DNA-binding domains"/>
    <property type="match status" value="1"/>
</dbReference>
<dbReference type="OrthoDB" id="9798100at2"/>
<dbReference type="InParanoid" id="A0A146GCZ7"/>
<dbReference type="PANTHER" id="PTHR36924:SF1">
    <property type="entry name" value="ANTITOXIN HIGA-1"/>
    <property type="match status" value="1"/>
</dbReference>
<reference evidence="4" key="1">
    <citation type="journal article" date="2017" name="Genome Announc.">
        <title>Draft Genome Sequence of Terrimicrobium sacchariphilum NM-5T, a Facultative Anaerobic Soil Bacterium of the Class Spartobacteria.</title>
        <authorList>
            <person name="Qiu Y.L."/>
            <person name="Tourlousse D.M."/>
            <person name="Matsuura N."/>
            <person name="Ohashi A."/>
            <person name="Sekiguchi Y."/>
        </authorList>
    </citation>
    <scope>NUCLEOTIDE SEQUENCE [LARGE SCALE GENOMIC DNA]</scope>
    <source>
        <strain evidence="4">NM-5</strain>
    </source>
</reference>
<gene>
    <name evidence="3" type="ORF">TSACC_23076</name>
</gene>
<evidence type="ECO:0000313" key="4">
    <source>
        <dbReference type="Proteomes" id="UP000076023"/>
    </source>
</evidence>
<evidence type="ECO:0000256" key="1">
    <source>
        <dbReference type="ARBA" id="ARBA00023125"/>
    </source>
</evidence>
<feature type="domain" description="HTH cro/C1-type" evidence="2">
    <location>
        <begin position="26"/>
        <end position="73"/>
    </location>
</feature>
<dbReference type="STRING" id="690879.TSACC_23076"/>
<dbReference type="FunCoup" id="A0A146GCZ7">
    <property type="interactions" value="28"/>
</dbReference>
<dbReference type="SMART" id="SM00530">
    <property type="entry name" value="HTH_XRE"/>
    <property type="match status" value="1"/>
</dbReference>
<name>A0A146GCZ7_TERSA</name>
<comment type="caution">
    <text evidence="3">The sequence shown here is derived from an EMBL/GenBank/DDBJ whole genome shotgun (WGS) entry which is preliminary data.</text>
</comment>
<dbReference type="EMBL" id="BDCO01000002">
    <property type="protein sequence ID" value="GAT34644.1"/>
    <property type="molecule type" value="Genomic_DNA"/>
</dbReference>
<keyword evidence="1" id="KW-0238">DNA-binding</keyword>
<dbReference type="CDD" id="cd00093">
    <property type="entry name" value="HTH_XRE"/>
    <property type="match status" value="1"/>
</dbReference>
<protein>
    <submittedName>
        <fullName evidence="3">Addiction module antidote protein, HigA family</fullName>
    </submittedName>
</protein>
<sequence>MNTKKEKLLPLVTPGEILREEFLVPLGITPYRIAKDIHVSATAIGQILAGTRAISPDMALRLGAYLGTTAKFWLNLQSHYDLRKLERETPTYPVITPFAERLKAA</sequence>
<evidence type="ECO:0000313" key="3">
    <source>
        <dbReference type="EMBL" id="GAT34644.1"/>
    </source>
</evidence>
<dbReference type="InterPro" id="IPR010982">
    <property type="entry name" value="Lambda_DNA-bd_dom_sf"/>
</dbReference>
<dbReference type="PROSITE" id="PS50943">
    <property type="entry name" value="HTH_CROC1"/>
    <property type="match status" value="1"/>
</dbReference>
<dbReference type="AlphaFoldDB" id="A0A146GCZ7"/>
<accession>A0A146GCZ7</accession>
<dbReference type="Pfam" id="PF01381">
    <property type="entry name" value="HTH_3"/>
    <property type="match status" value="1"/>
</dbReference>
<dbReference type="Proteomes" id="UP000076023">
    <property type="component" value="Unassembled WGS sequence"/>
</dbReference>
<dbReference type="InterPro" id="IPR013430">
    <property type="entry name" value="Toxin_antidote_HigA"/>
</dbReference>
<proteinExistence type="predicted"/>
<dbReference type="RefSeq" id="WP_075080258.1">
    <property type="nucleotide sequence ID" value="NZ_BDCO01000002.1"/>
</dbReference>
<keyword evidence="4" id="KW-1185">Reference proteome</keyword>
<organism evidence="3 4">
    <name type="scientific">Terrimicrobium sacchariphilum</name>
    <dbReference type="NCBI Taxonomy" id="690879"/>
    <lineage>
        <taxon>Bacteria</taxon>
        <taxon>Pseudomonadati</taxon>
        <taxon>Verrucomicrobiota</taxon>
        <taxon>Terrimicrobiia</taxon>
        <taxon>Terrimicrobiales</taxon>
        <taxon>Terrimicrobiaceae</taxon>
        <taxon>Terrimicrobium</taxon>
    </lineage>
</organism>
<dbReference type="PANTHER" id="PTHR36924">
    <property type="entry name" value="ANTITOXIN HIGA-1"/>
    <property type="match status" value="1"/>
</dbReference>
<dbReference type="GO" id="GO:0003677">
    <property type="term" value="F:DNA binding"/>
    <property type="evidence" value="ECO:0007669"/>
    <property type="project" value="UniProtKB-KW"/>
</dbReference>
<dbReference type="Gene3D" id="1.10.260.40">
    <property type="entry name" value="lambda repressor-like DNA-binding domains"/>
    <property type="match status" value="1"/>
</dbReference>
<dbReference type="InterPro" id="IPR001387">
    <property type="entry name" value="Cro/C1-type_HTH"/>
</dbReference>
<dbReference type="NCBIfam" id="TIGR02607">
    <property type="entry name" value="antidote_HigA"/>
    <property type="match status" value="1"/>
</dbReference>
<evidence type="ECO:0000259" key="2">
    <source>
        <dbReference type="PROSITE" id="PS50943"/>
    </source>
</evidence>